<accession>A0ACC2PAB5</accession>
<comment type="caution">
    <text evidence="1">The sequence shown here is derived from an EMBL/GenBank/DDBJ whole genome shotgun (WGS) entry which is preliminary data.</text>
</comment>
<gene>
    <name evidence="1" type="ORF">QAD02_015291</name>
</gene>
<proteinExistence type="predicted"/>
<protein>
    <submittedName>
        <fullName evidence="1">Uncharacterized protein</fullName>
    </submittedName>
</protein>
<dbReference type="Proteomes" id="UP001239111">
    <property type="component" value="Chromosome 2"/>
</dbReference>
<organism evidence="1 2">
    <name type="scientific">Eretmocerus hayati</name>
    <dbReference type="NCBI Taxonomy" id="131215"/>
    <lineage>
        <taxon>Eukaryota</taxon>
        <taxon>Metazoa</taxon>
        <taxon>Ecdysozoa</taxon>
        <taxon>Arthropoda</taxon>
        <taxon>Hexapoda</taxon>
        <taxon>Insecta</taxon>
        <taxon>Pterygota</taxon>
        <taxon>Neoptera</taxon>
        <taxon>Endopterygota</taxon>
        <taxon>Hymenoptera</taxon>
        <taxon>Apocrita</taxon>
        <taxon>Proctotrupomorpha</taxon>
        <taxon>Chalcidoidea</taxon>
        <taxon>Aphelinidae</taxon>
        <taxon>Aphelininae</taxon>
        <taxon>Eretmocerus</taxon>
    </lineage>
</organism>
<evidence type="ECO:0000313" key="2">
    <source>
        <dbReference type="Proteomes" id="UP001239111"/>
    </source>
</evidence>
<sequence>MKADVQAIIGGDEVTTKSFSYTVALKKNGKFYCSGSIIDENHVITAARCLISDGSIQQQYPAMQVVVGTNNYKTSESKGKIFDVTEFHVPTEYFSIDSLKERVGDIAVLKLKQTIDLSKANKFARKVELDTDPTRKIKAAMISGFGWSSIRSVIDPKTGKKFDVVGSSGKLKKALVSILPSDECAAQKNKLLTDNAHLCARLKQIKPKSGQGLCKGDGGAPLVFGDILVAVASTNDEICDESKNPGMYTKIANYADFIKRAMNGTPRPDIFSIELPIK</sequence>
<keyword evidence="2" id="KW-1185">Reference proteome</keyword>
<evidence type="ECO:0000313" key="1">
    <source>
        <dbReference type="EMBL" id="KAJ8679504.1"/>
    </source>
</evidence>
<reference evidence="1" key="1">
    <citation type="submission" date="2023-04" db="EMBL/GenBank/DDBJ databases">
        <title>A chromosome-level genome assembly of the parasitoid wasp Eretmocerus hayati.</title>
        <authorList>
            <person name="Zhong Y."/>
            <person name="Liu S."/>
            <person name="Liu Y."/>
        </authorList>
    </citation>
    <scope>NUCLEOTIDE SEQUENCE</scope>
    <source>
        <strain evidence="1">ZJU_SS_LIU_2023</strain>
    </source>
</reference>
<dbReference type="EMBL" id="CM056742">
    <property type="protein sequence ID" value="KAJ8679504.1"/>
    <property type="molecule type" value="Genomic_DNA"/>
</dbReference>
<name>A0ACC2PAB5_9HYME</name>